<keyword evidence="5" id="KW-0460">Magnesium</keyword>
<comment type="catalytic activity">
    <reaction evidence="5">
        <text>(6S)-5-formyl-5,6,7,8-tetrahydrofolate + ATP = (6R)-5,10-methenyltetrahydrofolate + ADP + phosphate</text>
        <dbReference type="Rhea" id="RHEA:10488"/>
        <dbReference type="ChEBI" id="CHEBI:30616"/>
        <dbReference type="ChEBI" id="CHEBI:43474"/>
        <dbReference type="ChEBI" id="CHEBI:57455"/>
        <dbReference type="ChEBI" id="CHEBI:57457"/>
        <dbReference type="ChEBI" id="CHEBI:456216"/>
        <dbReference type="EC" id="6.3.3.2"/>
    </reaction>
</comment>
<dbReference type="Gene3D" id="3.40.50.10420">
    <property type="entry name" value="NagB/RpiA/CoA transferase-like"/>
    <property type="match status" value="1"/>
</dbReference>
<evidence type="ECO:0000313" key="7">
    <source>
        <dbReference type="Proteomes" id="UP000274391"/>
    </source>
</evidence>
<organism evidence="6 7">
    <name type="scientific">Gulosibacter macacae</name>
    <dbReference type="NCBI Taxonomy" id="2488791"/>
    <lineage>
        <taxon>Bacteria</taxon>
        <taxon>Bacillati</taxon>
        <taxon>Actinomycetota</taxon>
        <taxon>Actinomycetes</taxon>
        <taxon>Micrococcales</taxon>
        <taxon>Microbacteriaceae</taxon>
        <taxon>Gulosibacter</taxon>
    </lineage>
</organism>
<dbReference type="OrthoDB" id="3242798at2"/>
<dbReference type="GO" id="GO:0005524">
    <property type="term" value="F:ATP binding"/>
    <property type="evidence" value="ECO:0007669"/>
    <property type="project" value="UniProtKB-KW"/>
</dbReference>
<protein>
    <recommendedName>
        <fullName evidence="5">5-formyltetrahydrofolate cyclo-ligase</fullName>
        <ecNumber evidence="5">6.3.3.2</ecNumber>
    </recommendedName>
</protein>
<dbReference type="NCBIfam" id="TIGR02727">
    <property type="entry name" value="MTHFS_bact"/>
    <property type="match status" value="1"/>
</dbReference>
<reference evidence="6 7" key="1">
    <citation type="submission" date="2018-11" db="EMBL/GenBank/DDBJ databases">
        <title>YIM 102482-1 draft genome.</title>
        <authorList>
            <person name="Li G."/>
            <person name="Jiang Y."/>
        </authorList>
    </citation>
    <scope>NUCLEOTIDE SEQUENCE [LARGE SCALE GENOMIC DNA]</scope>
    <source>
        <strain evidence="6 7">YIM 102482-1</strain>
    </source>
</reference>
<comment type="similarity">
    <text evidence="1 5">Belongs to the 5-formyltetrahydrofolate cyclo-ligase family.</text>
</comment>
<keyword evidence="3 4" id="KW-0067">ATP-binding</keyword>
<comment type="cofactor">
    <cofactor evidence="5">
        <name>Mg(2+)</name>
        <dbReference type="ChEBI" id="CHEBI:18420"/>
    </cofactor>
</comment>
<dbReference type="Pfam" id="PF01812">
    <property type="entry name" value="5-FTHF_cyc-lig"/>
    <property type="match status" value="1"/>
</dbReference>
<feature type="binding site" evidence="4">
    <location>
        <position position="65"/>
    </location>
    <ligand>
        <name>substrate</name>
    </ligand>
</feature>
<dbReference type="GO" id="GO:0046872">
    <property type="term" value="F:metal ion binding"/>
    <property type="evidence" value="ECO:0007669"/>
    <property type="project" value="UniProtKB-KW"/>
</dbReference>
<dbReference type="PANTHER" id="PTHR23407:SF1">
    <property type="entry name" value="5-FORMYLTETRAHYDROFOLATE CYCLO-LIGASE"/>
    <property type="match status" value="1"/>
</dbReference>
<dbReference type="InterPro" id="IPR002698">
    <property type="entry name" value="FTHF_cligase"/>
</dbReference>
<accession>A0A3P3VXP0</accession>
<evidence type="ECO:0000256" key="2">
    <source>
        <dbReference type="ARBA" id="ARBA00022741"/>
    </source>
</evidence>
<dbReference type="InterPro" id="IPR037171">
    <property type="entry name" value="NagB/RpiA_transferase-like"/>
</dbReference>
<feature type="binding site" evidence="4">
    <location>
        <begin position="14"/>
        <end position="18"/>
    </location>
    <ligand>
        <name>ATP</name>
        <dbReference type="ChEBI" id="CHEBI:30616"/>
    </ligand>
</feature>
<dbReference type="GO" id="GO:0009396">
    <property type="term" value="P:folic acid-containing compound biosynthetic process"/>
    <property type="evidence" value="ECO:0007669"/>
    <property type="project" value="TreeGrafter"/>
</dbReference>
<dbReference type="SUPFAM" id="SSF100950">
    <property type="entry name" value="NagB/RpiA/CoA transferase-like"/>
    <property type="match status" value="1"/>
</dbReference>
<dbReference type="InterPro" id="IPR024185">
    <property type="entry name" value="FTHF_cligase-like_sf"/>
</dbReference>
<keyword evidence="5" id="KW-0479">Metal-binding</keyword>
<evidence type="ECO:0000256" key="1">
    <source>
        <dbReference type="ARBA" id="ARBA00010638"/>
    </source>
</evidence>
<evidence type="ECO:0000256" key="3">
    <source>
        <dbReference type="ARBA" id="ARBA00022840"/>
    </source>
</evidence>
<comment type="caution">
    <text evidence="6">The sequence shown here is derived from an EMBL/GenBank/DDBJ whole genome shotgun (WGS) entry which is preliminary data.</text>
</comment>
<dbReference type="RefSeq" id="WP_124970280.1">
    <property type="nucleotide sequence ID" value="NZ_RQVS01000004.1"/>
</dbReference>
<dbReference type="PANTHER" id="PTHR23407">
    <property type="entry name" value="ATPASE INHIBITOR/5-FORMYLTETRAHYDROFOLATE CYCLO-LIGASE"/>
    <property type="match status" value="1"/>
</dbReference>
<keyword evidence="7" id="KW-1185">Reference proteome</keyword>
<evidence type="ECO:0000256" key="4">
    <source>
        <dbReference type="PIRSR" id="PIRSR006806-1"/>
    </source>
</evidence>
<feature type="binding site" evidence="4">
    <location>
        <position position="60"/>
    </location>
    <ligand>
        <name>substrate</name>
    </ligand>
</feature>
<dbReference type="PIRSF" id="PIRSF006806">
    <property type="entry name" value="FTHF_cligase"/>
    <property type="match status" value="1"/>
</dbReference>
<feature type="binding site" evidence="4">
    <location>
        <begin position="142"/>
        <end position="150"/>
    </location>
    <ligand>
        <name>ATP</name>
        <dbReference type="ChEBI" id="CHEBI:30616"/>
    </ligand>
</feature>
<sequence length="201" mass="22513">MNAEQRDAELIAEKQALRTGVRARRRARPQAQRELVAEAVAQQLRRLVEELDARTVACFLSTELEPSTRPFLAWARDAGVRVILPVAREDGLLDWIVDTGEERMHPRLRIPEPVGEPLSPIELDEVDLIVLPAALAGRDGSRLGWGGGYYDRMLGSMTDPPPAYALVHQDELLEQVPTQPHDMHVDGVVTEEQTIKCTRKN</sequence>
<dbReference type="AlphaFoldDB" id="A0A3P3VXP0"/>
<keyword evidence="6" id="KW-0436">Ligase</keyword>
<name>A0A3P3VXP0_9MICO</name>
<dbReference type="Proteomes" id="UP000274391">
    <property type="component" value="Unassembled WGS sequence"/>
</dbReference>
<dbReference type="EC" id="6.3.3.2" evidence="5"/>
<evidence type="ECO:0000256" key="5">
    <source>
        <dbReference type="RuleBase" id="RU361279"/>
    </source>
</evidence>
<dbReference type="GO" id="GO:0030272">
    <property type="term" value="F:5-formyltetrahydrofolate cyclo-ligase activity"/>
    <property type="evidence" value="ECO:0007669"/>
    <property type="project" value="UniProtKB-EC"/>
</dbReference>
<dbReference type="GO" id="GO:0035999">
    <property type="term" value="P:tetrahydrofolate interconversion"/>
    <property type="evidence" value="ECO:0007669"/>
    <property type="project" value="TreeGrafter"/>
</dbReference>
<evidence type="ECO:0000313" key="6">
    <source>
        <dbReference type="EMBL" id="RRJ87460.1"/>
    </source>
</evidence>
<dbReference type="EMBL" id="RQVS01000004">
    <property type="protein sequence ID" value="RRJ87460.1"/>
    <property type="molecule type" value="Genomic_DNA"/>
</dbReference>
<proteinExistence type="inferred from homology"/>
<keyword evidence="2 4" id="KW-0547">Nucleotide-binding</keyword>
<gene>
    <name evidence="6" type="ORF">EG850_03935</name>
</gene>